<feature type="compositionally biased region" description="Basic and acidic residues" evidence="1">
    <location>
        <begin position="200"/>
        <end position="211"/>
    </location>
</feature>
<sequence>MVNDENGKPSHIMFKPMSAVSEDPIFLSLEVPDDAPSREELRPPRSQDDLLSFENDASGFRKLRSREQGMPENIEGQSIDLNRFFNEDLSYEDYEESEQQEEHDEEEETMLSEDREMFKATMIHIPESMFSLEKHINKTENYLKNIFRVHERRILQLERKLMEIDGLVPTKPSWNQPFNQPVPPSTRSKVAPQPVQPTSDDNKKKEECVII</sequence>
<name>A0A5N5TKS8_9CRUS</name>
<accession>A0A5N5TKS8</accession>
<protein>
    <submittedName>
        <fullName evidence="2">Uncharacterized protein</fullName>
    </submittedName>
</protein>
<evidence type="ECO:0000256" key="1">
    <source>
        <dbReference type="SAM" id="MobiDB-lite"/>
    </source>
</evidence>
<keyword evidence="3" id="KW-1185">Reference proteome</keyword>
<reference evidence="2 3" key="1">
    <citation type="journal article" date="2019" name="PLoS Biol.">
        <title>Sex chromosomes control vertical transmission of feminizing Wolbachia symbionts in an isopod.</title>
        <authorList>
            <person name="Becking T."/>
            <person name="Chebbi M.A."/>
            <person name="Giraud I."/>
            <person name="Moumen B."/>
            <person name="Laverre T."/>
            <person name="Caubet Y."/>
            <person name="Peccoud J."/>
            <person name="Gilbert C."/>
            <person name="Cordaux R."/>
        </authorList>
    </citation>
    <scope>NUCLEOTIDE SEQUENCE [LARGE SCALE GENOMIC DNA]</scope>
    <source>
        <strain evidence="2">ANa2</strain>
        <tissue evidence="2">Whole body excluding digestive tract and cuticle</tissue>
    </source>
</reference>
<dbReference type="EMBL" id="SEYY01000679">
    <property type="protein sequence ID" value="KAB7506746.1"/>
    <property type="molecule type" value="Genomic_DNA"/>
</dbReference>
<dbReference type="Proteomes" id="UP000326759">
    <property type="component" value="Unassembled WGS sequence"/>
</dbReference>
<gene>
    <name evidence="2" type="ORF">Anas_01743</name>
</gene>
<comment type="caution">
    <text evidence="2">The sequence shown here is derived from an EMBL/GenBank/DDBJ whole genome shotgun (WGS) entry which is preliminary data.</text>
</comment>
<proteinExistence type="predicted"/>
<dbReference type="AlphaFoldDB" id="A0A5N5TKS8"/>
<evidence type="ECO:0000313" key="2">
    <source>
        <dbReference type="EMBL" id="KAB7506746.1"/>
    </source>
</evidence>
<feature type="region of interest" description="Disordered" evidence="1">
    <location>
        <begin position="32"/>
        <end position="72"/>
    </location>
</feature>
<feature type="region of interest" description="Disordered" evidence="1">
    <location>
        <begin position="172"/>
        <end position="211"/>
    </location>
</feature>
<feature type="compositionally biased region" description="Basic and acidic residues" evidence="1">
    <location>
        <begin position="35"/>
        <end position="48"/>
    </location>
</feature>
<organism evidence="2 3">
    <name type="scientific">Armadillidium nasatum</name>
    <dbReference type="NCBI Taxonomy" id="96803"/>
    <lineage>
        <taxon>Eukaryota</taxon>
        <taxon>Metazoa</taxon>
        <taxon>Ecdysozoa</taxon>
        <taxon>Arthropoda</taxon>
        <taxon>Crustacea</taxon>
        <taxon>Multicrustacea</taxon>
        <taxon>Malacostraca</taxon>
        <taxon>Eumalacostraca</taxon>
        <taxon>Peracarida</taxon>
        <taxon>Isopoda</taxon>
        <taxon>Oniscidea</taxon>
        <taxon>Crinocheta</taxon>
        <taxon>Armadillidiidae</taxon>
        <taxon>Armadillidium</taxon>
    </lineage>
</organism>
<evidence type="ECO:0000313" key="3">
    <source>
        <dbReference type="Proteomes" id="UP000326759"/>
    </source>
</evidence>